<feature type="compositionally biased region" description="Acidic residues" evidence="14">
    <location>
        <begin position="441"/>
        <end position="455"/>
    </location>
</feature>
<dbReference type="PANTHER" id="PTHR10736">
    <property type="entry name" value="BESTROPHIN"/>
    <property type="match status" value="1"/>
</dbReference>
<evidence type="ECO:0000256" key="6">
    <source>
        <dbReference type="ARBA" id="ARBA00022692"/>
    </source>
</evidence>
<comment type="similarity">
    <text evidence="13">Belongs to the anion channel-forming bestrophin (TC 1.A.46) family. Calcium-sensitive chloride channel subfamily.</text>
</comment>
<evidence type="ECO:0000256" key="11">
    <source>
        <dbReference type="ARBA" id="ARBA00023160"/>
    </source>
</evidence>
<name>A0AA39HFL9_9BILA</name>
<evidence type="ECO:0000313" key="17">
    <source>
        <dbReference type="Proteomes" id="UP001175271"/>
    </source>
</evidence>
<keyword evidence="8 15" id="KW-1133">Transmembrane helix</keyword>
<keyword evidence="11" id="KW-0275">Fatty acid biosynthesis</keyword>
<dbReference type="EMBL" id="JAUCMV010000004">
    <property type="protein sequence ID" value="KAK0403888.1"/>
    <property type="molecule type" value="Genomic_DNA"/>
</dbReference>
<dbReference type="Proteomes" id="UP001175271">
    <property type="component" value="Unassembled WGS sequence"/>
</dbReference>
<organism evidence="16 17">
    <name type="scientific">Steinernema hermaphroditum</name>
    <dbReference type="NCBI Taxonomy" id="289476"/>
    <lineage>
        <taxon>Eukaryota</taxon>
        <taxon>Metazoa</taxon>
        <taxon>Ecdysozoa</taxon>
        <taxon>Nematoda</taxon>
        <taxon>Chromadorea</taxon>
        <taxon>Rhabditida</taxon>
        <taxon>Tylenchina</taxon>
        <taxon>Panagrolaimomorpha</taxon>
        <taxon>Strongyloidoidea</taxon>
        <taxon>Steinernematidae</taxon>
        <taxon>Steinernema</taxon>
    </lineage>
</organism>
<evidence type="ECO:0000256" key="13">
    <source>
        <dbReference type="ARBA" id="ARBA00034769"/>
    </source>
</evidence>
<accession>A0AA39HFL9</accession>
<comment type="caution">
    <text evidence="16">The sequence shown here is derived from an EMBL/GenBank/DDBJ whole genome shotgun (WGS) entry which is preliminary data.</text>
</comment>
<dbReference type="Pfam" id="PF04387">
    <property type="entry name" value="PTPLA"/>
    <property type="match status" value="1"/>
</dbReference>
<keyword evidence="7" id="KW-0276">Fatty acid metabolism</keyword>
<gene>
    <name evidence="16" type="ORF">QR680_017178</name>
</gene>
<evidence type="ECO:0000256" key="5">
    <source>
        <dbReference type="ARBA" id="ARBA00022516"/>
    </source>
</evidence>
<keyword evidence="10 15" id="KW-0472">Membrane</keyword>
<feature type="transmembrane region" description="Helical" evidence="15">
    <location>
        <begin position="279"/>
        <end position="298"/>
    </location>
</feature>
<feature type="transmembrane region" description="Helical" evidence="15">
    <location>
        <begin position="705"/>
        <end position="726"/>
    </location>
</feature>
<evidence type="ECO:0000256" key="1">
    <source>
        <dbReference type="ARBA" id="ARBA00004141"/>
    </source>
</evidence>
<dbReference type="Pfam" id="PF01062">
    <property type="entry name" value="Bestrophin"/>
    <property type="match status" value="1"/>
</dbReference>
<evidence type="ECO:0000256" key="14">
    <source>
        <dbReference type="SAM" id="MobiDB-lite"/>
    </source>
</evidence>
<feature type="transmembrane region" description="Helical" evidence="15">
    <location>
        <begin position="834"/>
        <end position="856"/>
    </location>
</feature>
<dbReference type="GO" id="GO:0102158">
    <property type="term" value="F:very-long-chain (3R)-3-hydroxyacyl-CoA dehydratase activity"/>
    <property type="evidence" value="ECO:0007669"/>
    <property type="project" value="UniProtKB-EC"/>
</dbReference>
<proteinExistence type="inferred from homology"/>
<dbReference type="InterPro" id="IPR021134">
    <property type="entry name" value="Bestrophin-like"/>
</dbReference>
<keyword evidence="12" id="KW-0456">Lyase</keyword>
<dbReference type="AlphaFoldDB" id="A0AA39HFL9"/>
<evidence type="ECO:0000256" key="4">
    <source>
        <dbReference type="ARBA" id="ARBA00013122"/>
    </source>
</evidence>
<keyword evidence="6 15" id="KW-0812">Transmembrane</keyword>
<feature type="region of interest" description="Disordered" evidence="14">
    <location>
        <begin position="406"/>
        <end position="464"/>
    </location>
</feature>
<feature type="transmembrane region" description="Helical" evidence="15">
    <location>
        <begin position="746"/>
        <end position="765"/>
    </location>
</feature>
<sequence>MTVTYTLEVSRARFWGFPKLLARWRGSIYRLMYREMTVFLIAFYAIGLAYRIFLAPHWQRQFERIAVYCREFTSVVPITFVLGFFVSVIVGRWWQQYMAIPWPDRVAMQISAYVQGTDERGRIIRRSMARYLVLISVLTFQNTSTVIKRRFPTIDHLVESGLMSEEERMEIEELVTPHGNWWIPAQWFSQLAMVARKEGRIHDDLHLKTLIDEMMDYRGQCGLIFSYDWISVPLVYTQVVTIAVYSFFTACLFGRQYLFDTPSASGSEDSALNPSGHDIDYYVPIFTIFQFFFYVGWLKVAESMICPFGEDDDDFDLNWIIDRNVSVAYTIVDQMHRRTPKLTRDAFWDNSDPEVPYSRAAASYRRNPFYGSTTNMNISNREAAWDIPQEMPPIDEEGMVGMEFAVTSPSKKSRRVARKTSKHLNASRSSGGKSPEGLDSGSEDDGDADVDEDDDGRSIASRQLDEKRRRKGLFGLLLGNSRQTLSSRLESRYGSKQSISKSPPPPAVRQFSNPPNRSRVGSSILKHSRASSPILSCVQHDETPRDRDEYIQKCVQGSYSIFGEVGHGDSGNSVLHSAPPAVSTTNIFYEKVDVPPAVKEEPEPESDTSANSTLYRKPIEEPAMTSKPSLMHLPSLPTVEEVSLANGVSTACSPRRYRAICIASFVITTANGGAEFVKRTEHLLRRAGPKYLAFVGYGIMKPFELYLFLYNAIQVFGWGLVMVKTFNGLIQNESFDKLYEKVAFELQIFQTAAILEIVHAVVGFVRSPVGTTVMQVYSRVFVVWVILYSIPSSRASIGVPMLLVAWSITEVVRYSFYALGLIKCVPYALTWMRYTFFIVLYIMGASGEVFTMYASLNEVAEKKHFTVEMPNVANMSFSFYGFLAVTMLTYIPGFPQMYLYMFSQRAKVLGNKSKKQA</sequence>
<feature type="region of interest" description="Disordered" evidence="14">
    <location>
        <begin position="488"/>
        <end position="527"/>
    </location>
</feature>
<evidence type="ECO:0000256" key="10">
    <source>
        <dbReference type="ARBA" id="ARBA00023136"/>
    </source>
</evidence>
<keyword evidence="9" id="KW-0443">Lipid metabolism</keyword>
<dbReference type="EC" id="4.2.1.134" evidence="4"/>
<comment type="similarity">
    <text evidence="3">Belongs to the very long-chain fatty acids dehydratase HACD family.</text>
</comment>
<feature type="transmembrane region" description="Helical" evidence="15">
    <location>
        <begin position="36"/>
        <end position="54"/>
    </location>
</feature>
<feature type="transmembrane region" description="Helical" evidence="15">
    <location>
        <begin position="75"/>
        <end position="94"/>
    </location>
</feature>
<evidence type="ECO:0000256" key="7">
    <source>
        <dbReference type="ARBA" id="ARBA00022832"/>
    </source>
</evidence>
<feature type="compositionally biased region" description="Polar residues" evidence="14">
    <location>
        <begin position="423"/>
        <end position="432"/>
    </location>
</feature>
<protein>
    <recommendedName>
        <fullName evidence="4">very-long-chain (3R)-3-hydroxyacyl-CoA dehydratase</fullName>
        <ecNumber evidence="4">4.2.1.134</ecNumber>
    </recommendedName>
</protein>
<feature type="transmembrane region" description="Helical" evidence="15">
    <location>
        <begin position="777"/>
        <end position="797"/>
    </location>
</feature>
<evidence type="ECO:0000256" key="3">
    <source>
        <dbReference type="ARBA" id="ARBA00007811"/>
    </source>
</evidence>
<feature type="transmembrane region" description="Helical" evidence="15">
    <location>
        <begin position="234"/>
        <end position="259"/>
    </location>
</feature>
<feature type="compositionally biased region" description="Polar residues" evidence="14">
    <location>
        <begin position="510"/>
        <end position="521"/>
    </location>
</feature>
<comment type="subcellular location">
    <subcellularLocation>
        <location evidence="1">Membrane</location>
        <topology evidence="1">Multi-pass membrane protein</topology>
    </subcellularLocation>
</comment>
<evidence type="ECO:0000256" key="2">
    <source>
        <dbReference type="ARBA" id="ARBA00005194"/>
    </source>
</evidence>
<evidence type="ECO:0000256" key="9">
    <source>
        <dbReference type="ARBA" id="ARBA00023098"/>
    </source>
</evidence>
<dbReference type="GO" id="GO:0016020">
    <property type="term" value="C:membrane"/>
    <property type="evidence" value="ECO:0007669"/>
    <property type="project" value="UniProtKB-SubCell"/>
</dbReference>
<reference evidence="16" key="1">
    <citation type="submission" date="2023-06" db="EMBL/GenBank/DDBJ databases">
        <title>Genomic analysis of the entomopathogenic nematode Steinernema hermaphroditum.</title>
        <authorList>
            <person name="Schwarz E.M."/>
            <person name="Heppert J.K."/>
            <person name="Baniya A."/>
            <person name="Schwartz H.T."/>
            <person name="Tan C.-H."/>
            <person name="Antoshechkin I."/>
            <person name="Sternberg P.W."/>
            <person name="Goodrich-Blair H."/>
            <person name="Dillman A.R."/>
        </authorList>
    </citation>
    <scope>NUCLEOTIDE SEQUENCE</scope>
    <source>
        <strain evidence="16">PS9179</strain>
        <tissue evidence="16">Whole animal</tissue>
    </source>
</reference>
<dbReference type="GO" id="GO:0006633">
    <property type="term" value="P:fatty acid biosynthetic process"/>
    <property type="evidence" value="ECO:0007669"/>
    <property type="project" value="UniProtKB-KW"/>
</dbReference>
<keyword evidence="17" id="KW-1185">Reference proteome</keyword>
<feature type="transmembrane region" description="Helical" evidence="15">
    <location>
        <begin position="876"/>
        <end position="895"/>
    </location>
</feature>
<dbReference type="InterPro" id="IPR007482">
    <property type="entry name" value="Tyr_Pase-like_PTPLA"/>
</dbReference>
<dbReference type="GO" id="GO:0005254">
    <property type="term" value="F:chloride channel activity"/>
    <property type="evidence" value="ECO:0007669"/>
    <property type="project" value="InterPro"/>
</dbReference>
<feature type="compositionally biased region" description="Basic residues" evidence="14">
    <location>
        <begin position="411"/>
        <end position="422"/>
    </location>
</feature>
<evidence type="ECO:0000256" key="12">
    <source>
        <dbReference type="ARBA" id="ARBA00023239"/>
    </source>
</evidence>
<comment type="pathway">
    <text evidence="2">Lipid metabolism; fatty acid biosynthesis.</text>
</comment>
<keyword evidence="5" id="KW-0444">Lipid biosynthesis</keyword>
<dbReference type="InterPro" id="IPR000615">
    <property type="entry name" value="Bestrophin"/>
</dbReference>
<dbReference type="PANTHER" id="PTHR10736:SF0">
    <property type="entry name" value="BESTROPHIN HOMOLOG"/>
    <property type="match status" value="1"/>
</dbReference>
<evidence type="ECO:0000313" key="16">
    <source>
        <dbReference type="EMBL" id="KAK0403888.1"/>
    </source>
</evidence>
<evidence type="ECO:0000256" key="15">
    <source>
        <dbReference type="SAM" id="Phobius"/>
    </source>
</evidence>
<feature type="transmembrane region" description="Helical" evidence="15">
    <location>
        <begin position="803"/>
        <end position="822"/>
    </location>
</feature>
<evidence type="ECO:0000256" key="8">
    <source>
        <dbReference type="ARBA" id="ARBA00022989"/>
    </source>
</evidence>